<evidence type="ECO:0000256" key="1">
    <source>
        <dbReference type="SAM" id="Phobius"/>
    </source>
</evidence>
<protein>
    <submittedName>
        <fullName evidence="2">Uncharacterized protein</fullName>
    </submittedName>
</protein>
<evidence type="ECO:0000313" key="3">
    <source>
        <dbReference type="Proteomes" id="UP001172159"/>
    </source>
</evidence>
<accession>A0AA40ANC8</accession>
<dbReference type="AlphaFoldDB" id="A0AA40ANC8"/>
<keyword evidence="1" id="KW-0472">Membrane</keyword>
<organism evidence="2 3">
    <name type="scientific">Apiosordaria backusii</name>
    <dbReference type="NCBI Taxonomy" id="314023"/>
    <lineage>
        <taxon>Eukaryota</taxon>
        <taxon>Fungi</taxon>
        <taxon>Dikarya</taxon>
        <taxon>Ascomycota</taxon>
        <taxon>Pezizomycotina</taxon>
        <taxon>Sordariomycetes</taxon>
        <taxon>Sordariomycetidae</taxon>
        <taxon>Sordariales</taxon>
        <taxon>Lasiosphaeriaceae</taxon>
        <taxon>Apiosordaria</taxon>
    </lineage>
</organism>
<proteinExistence type="predicted"/>
<keyword evidence="1" id="KW-0812">Transmembrane</keyword>
<gene>
    <name evidence="2" type="ORF">B0T21DRAFT_374619</name>
</gene>
<feature type="transmembrane region" description="Helical" evidence="1">
    <location>
        <begin position="198"/>
        <end position="215"/>
    </location>
</feature>
<feature type="transmembrane region" description="Helical" evidence="1">
    <location>
        <begin position="96"/>
        <end position="118"/>
    </location>
</feature>
<evidence type="ECO:0000313" key="2">
    <source>
        <dbReference type="EMBL" id="KAK0719026.1"/>
    </source>
</evidence>
<comment type="caution">
    <text evidence="2">The sequence shown here is derived from an EMBL/GenBank/DDBJ whole genome shotgun (WGS) entry which is preliminary data.</text>
</comment>
<keyword evidence="3" id="KW-1185">Reference proteome</keyword>
<keyword evidence="1" id="KW-1133">Transmembrane helix</keyword>
<feature type="transmembrane region" description="Helical" evidence="1">
    <location>
        <begin position="130"/>
        <end position="152"/>
    </location>
</feature>
<feature type="transmembrane region" description="Helical" evidence="1">
    <location>
        <begin position="57"/>
        <end position="76"/>
    </location>
</feature>
<feature type="transmembrane region" description="Helical" evidence="1">
    <location>
        <begin position="172"/>
        <end position="193"/>
    </location>
</feature>
<dbReference type="EMBL" id="JAUKTV010000013">
    <property type="protein sequence ID" value="KAK0719026.1"/>
    <property type="molecule type" value="Genomic_DNA"/>
</dbReference>
<reference evidence="2" key="1">
    <citation type="submission" date="2023-06" db="EMBL/GenBank/DDBJ databases">
        <title>Genome-scale phylogeny and comparative genomics of the fungal order Sordariales.</title>
        <authorList>
            <consortium name="Lawrence Berkeley National Laboratory"/>
            <person name="Hensen N."/>
            <person name="Bonometti L."/>
            <person name="Westerberg I."/>
            <person name="Brannstrom I.O."/>
            <person name="Guillou S."/>
            <person name="Cros-Aarteil S."/>
            <person name="Calhoun S."/>
            <person name="Haridas S."/>
            <person name="Kuo A."/>
            <person name="Mondo S."/>
            <person name="Pangilinan J."/>
            <person name="Riley R."/>
            <person name="Labutti K."/>
            <person name="Andreopoulos B."/>
            <person name="Lipzen A."/>
            <person name="Chen C."/>
            <person name="Yanf M."/>
            <person name="Daum C."/>
            <person name="Ng V."/>
            <person name="Clum A."/>
            <person name="Steindorff A."/>
            <person name="Ohm R."/>
            <person name="Martin F."/>
            <person name="Silar P."/>
            <person name="Natvig D."/>
            <person name="Lalanne C."/>
            <person name="Gautier V."/>
            <person name="Ament-Velasquez S.L."/>
            <person name="Kruys A."/>
            <person name="Hutchinson M.I."/>
            <person name="Powell A.J."/>
            <person name="Barry K."/>
            <person name="Miller A.N."/>
            <person name="Grigoriev I.V."/>
            <person name="Debuchy R."/>
            <person name="Gladieux P."/>
            <person name="Thoren M.H."/>
            <person name="Johannesson H."/>
        </authorList>
    </citation>
    <scope>NUCLEOTIDE SEQUENCE</scope>
    <source>
        <strain evidence="2">CBS 540.89</strain>
    </source>
</reference>
<sequence length="246" mass="26321">MTEPTPPLPAIKMTPEPIQPAAATTTVFTEPRTPAQIRKDKKIGFQDSAPYHRVWTILSRGIFLMLELGAIGYTAYVHDLVNGPDSPFEGGVKDFGTRFAAFSIGVAVDLCAIVACFFDKYDACGAGTAGFLDLVPGILGIMGLLNVGLAGYGYGGTDYYDRVGYKNERMTVMQLLMAVGYDPLPISGLYLLIKRARVLHIVSCFGVCVGCYIVYCRPASTVPKAQGEGEKGVADGSQVKIGVQSC</sequence>
<name>A0AA40ANC8_9PEZI</name>
<dbReference type="Proteomes" id="UP001172159">
    <property type="component" value="Unassembled WGS sequence"/>
</dbReference>